<organism evidence="1 2">
    <name type="scientific">Micromonospora terminaliae</name>
    <dbReference type="NCBI Taxonomy" id="1914461"/>
    <lineage>
        <taxon>Bacteria</taxon>
        <taxon>Bacillati</taxon>
        <taxon>Actinomycetota</taxon>
        <taxon>Actinomycetes</taxon>
        <taxon>Micromonosporales</taxon>
        <taxon>Micromonosporaceae</taxon>
        <taxon>Micromonospora</taxon>
    </lineage>
</organism>
<keyword evidence="2" id="KW-1185">Reference proteome</keyword>
<gene>
    <name evidence="1" type="ORF">GCE86_09710</name>
</gene>
<evidence type="ECO:0000313" key="1">
    <source>
        <dbReference type="EMBL" id="QGL47284.1"/>
    </source>
</evidence>
<sequence>MDSYPAVEAHGLIGDLQTAALVAMDGTLDWFSGPVTAPSRRHLGEQELAVRAWRSVPPGFPT</sequence>
<dbReference type="EMBL" id="CP045309">
    <property type="protein sequence ID" value="QGL47284.1"/>
    <property type="molecule type" value="Genomic_DNA"/>
</dbReference>
<evidence type="ECO:0000313" key="2">
    <source>
        <dbReference type="Proteomes" id="UP000402241"/>
    </source>
</evidence>
<accession>A0ABX6DZM7</accession>
<dbReference type="Proteomes" id="UP000402241">
    <property type="component" value="Chromosome"/>
</dbReference>
<proteinExistence type="predicted"/>
<protein>
    <submittedName>
        <fullName evidence="1">Uncharacterized protein</fullName>
    </submittedName>
</protein>
<reference evidence="1 2" key="1">
    <citation type="submission" date="2019-10" db="EMBL/GenBank/DDBJ databases">
        <title>Genome Sequence of Micromonospora terminaliae DSM 101760.</title>
        <authorList>
            <person name="Guo L."/>
        </authorList>
    </citation>
    <scope>NUCLEOTIDE SEQUENCE [LARGE SCALE GENOMIC DNA]</scope>
    <source>
        <strain evidence="1 2">DSM 101760</strain>
    </source>
</reference>
<name>A0ABX6DZM7_9ACTN</name>